<evidence type="ECO:0000256" key="1">
    <source>
        <dbReference type="SAM" id="MobiDB-lite"/>
    </source>
</evidence>
<dbReference type="Proteomes" id="UP001630303">
    <property type="component" value="Unassembled WGS sequence"/>
</dbReference>
<evidence type="ECO:0000259" key="3">
    <source>
        <dbReference type="Pfam" id="PF03703"/>
    </source>
</evidence>
<dbReference type="EMBL" id="JAROCE010000004">
    <property type="protein sequence ID" value="MFM2721317.1"/>
    <property type="molecule type" value="Genomic_DNA"/>
</dbReference>
<protein>
    <submittedName>
        <fullName evidence="4">PH domain-containing protein</fullName>
    </submittedName>
</protein>
<evidence type="ECO:0000313" key="4">
    <source>
        <dbReference type="EMBL" id="MFM2721317.1"/>
    </source>
</evidence>
<evidence type="ECO:0000256" key="2">
    <source>
        <dbReference type="SAM" id="Phobius"/>
    </source>
</evidence>
<feature type="region of interest" description="Disordered" evidence="1">
    <location>
        <begin position="1"/>
        <end position="21"/>
    </location>
</feature>
<comment type="caution">
    <text evidence="4">The sequence shown here is derived from an EMBL/GenBank/DDBJ whole genome shotgun (WGS) entry which is preliminary data.</text>
</comment>
<keyword evidence="2" id="KW-0812">Transmembrane</keyword>
<keyword evidence="2" id="KW-1133">Transmembrane helix</keyword>
<gene>
    <name evidence="4" type="ORF">P5G46_12440</name>
</gene>
<proteinExistence type="predicted"/>
<feature type="transmembrane region" description="Helical" evidence="2">
    <location>
        <begin position="65"/>
        <end position="85"/>
    </location>
</feature>
<feature type="transmembrane region" description="Helical" evidence="2">
    <location>
        <begin position="35"/>
        <end position="53"/>
    </location>
</feature>
<reference evidence="4 5" key="1">
    <citation type="submission" date="2023-03" db="EMBL/GenBank/DDBJ databases">
        <title>MT1 and MT2 Draft Genomes of Novel Species.</title>
        <authorList>
            <person name="Venkateswaran K."/>
        </authorList>
    </citation>
    <scope>NUCLEOTIDE SEQUENCE [LARGE SCALE GENOMIC DNA]</scope>
    <source>
        <strain evidence="4 5">IF8SW-P5</strain>
    </source>
</reference>
<keyword evidence="2" id="KW-0472">Membrane</keyword>
<feature type="domain" description="YdbS-like PH" evidence="3">
    <location>
        <begin position="84"/>
        <end position="152"/>
    </location>
</feature>
<sequence>MTQPTSYGGRPRTPAPGSAAPERRIARLRGHARRLFWSALVLIAVAGATTFFYDNLPAPFENWMLLTAAGAAVVLLVLVPYLSWLSRTWTITTRRVIERSGFFGSSSRDISHVRGYAIQMRRGILQRLWGAGTLTLSNGVEPPMRLKNVPHAVLVHETLVDQVEVNQILAHRDSQAQASGPVD</sequence>
<evidence type="ECO:0000313" key="5">
    <source>
        <dbReference type="Proteomes" id="UP001630303"/>
    </source>
</evidence>
<dbReference type="RefSeq" id="WP_408905815.1">
    <property type="nucleotide sequence ID" value="NZ_JAROCE010000004.1"/>
</dbReference>
<accession>A0ABW9GKB1</accession>
<organism evidence="4 5">
    <name type="scientific">Microbacterium mcarthurae</name>
    <dbReference type="NCBI Taxonomy" id="3035918"/>
    <lineage>
        <taxon>Bacteria</taxon>
        <taxon>Bacillati</taxon>
        <taxon>Actinomycetota</taxon>
        <taxon>Actinomycetes</taxon>
        <taxon>Micrococcales</taxon>
        <taxon>Microbacteriaceae</taxon>
        <taxon>Microbacterium</taxon>
    </lineage>
</organism>
<dbReference type="InterPro" id="IPR005182">
    <property type="entry name" value="YdbS-like_PH"/>
</dbReference>
<keyword evidence="5" id="KW-1185">Reference proteome</keyword>
<dbReference type="Pfam" id="PF03703">
    <property type="entry name" value="bPH_2"/>
    <property type="match status" value="1"/>
</dbReference>
<name>A0ABW9GKB1_9MICO</name>